<dbReference type="NCBIfam" id="TIGR00090">
    <property type="entry name" value="rsfS_iojap_ybeB"/>
    <property type="match status" value="1"/>
</dbReference>
<dbReference type="Pfam" id="PF02410">
    <property type="entry name" value="RsfS"/>
    <property type="match status" value="1"/>
</dbReference>
<organism evidence="3 4">
    <name type="scientific">Ilyodon furcidens</name>
    <name type="common">goldbreast splitfin</name>
    <dbReference type="NCBI Taxonomy" id="33524"/>
    <lineage>
        <taxon>Eukaryota</taxon>
        <taxon>Metazoa</taxon>
        <taxon>Chordata</taxon>
        <taxon>Craniata</taxon>
        <taxon>Vertebrata</taxon>
        <taxon>Euteleostomi</taxon>
        <taxon>Actinopterygii</taxon>
        <taxon>Neopterygii</taxon>
        <taxon>Teleostei</taxon>
        <taxon>Neoteleostei</taxon>
        <taxon>Acanthomorphata</taxon>
        <taxon>Ovalentaria</taxon>
        <taxon>Atherinomorphae</taxon>
        <taxon>Cyprinodontiformes</taxon>
        <taxon>Goodeidae</taxon>
        <taxon>Ilyodon</taxon>
    </lineage>
</organism>
<dbReference type="Gene3D" id="3.30.460.10">
    <property type="entry name" value="Beta Polymerase, domain 2"/>
    <property type="match status" value="1"/>
</dbReference>
<dbReference type="InterPro" id="IPR004394">
    <property type="entry name" value="Iojap/RsfS/C7orf30"/>
</dbReference>
<dbReference type="PANTHER" id="PTHR21043">
    <property type="entry name" value="IOJAP SUPERFAMILY ORTHOLOG"/>
    <property type="match status" value="1"/>
</dbReference>
<dbReference type="SUPFAM" id="SSF81301">
    <property type="entry name" value="Nucleotidyltransferase"/>
    <property type="match status" value="1"/>
</dbReference>
<gene>
    <name evidence="3" type="ORF">ILYODFUR_022059</name>
</gene>
<evidence type="ECO:0008006" key="5">
    <source>
        <dbReference type="Google" id="ProtNLM"/>
    </source>
</evidence>
<dbReference type="EMBL" id="JAHRIQ010002405">
    <property type="protein sequence ID" value="MEQ2222063.1"/>
    <property type="molecule type" value="Genomic_DNA"/>
</dbReference>
<reference evidence="3 4" key="1">
    <citation type="submission" date="2021-06" db="EMBL/GenBank/DDBJ databases">
        <authorList>
            <person name="Palmer J.M."/>
        </authorList>
    </citation>
    <scope>NUCLEOTIDE SEQUENCE [LARGE SCALE GENOMIC DNA]</scope>
    <source>
        <strain evidence="4">if_2019</strain>
        <tissue evidence="3">Muscle</tissue>
    </source>
</reference>
<evidence type="ECO:0000313" key="3">
    <source>
        <dbReference type="EMBL" id="MEQ2222063.1"/>
    </source>
</evidence>
<dbReference type="InterPro" id="IPR043519">
    <property type="entry name" value="NT_sf"/>
</dbReference>
<protein>
    <recommendedName>
        <fullName evidence="5">Mitochondrial assembly of ribosomal large subunit 1</fullName>
    </recommendedName>
</protein>
<comment type="similarity">
    <text evidence="1">Belongs to the Iojap/RsfS family.</text>
</comment>
<comment type="caution">
    <text evidence="3">The sequence shown here is derived from an EMBL/GenBank/DDBJ whole genome shotgun (WGS) entry which is preliminary data.</text>
</comment>
<name>A0ABV0SNB4_9TELE</name>
<feature type="region of interest" description="Disordered" evidence="2">
    <location>
        <begin position="71"/>
        <end position="98"/>
    </location>
</feature>
<dbReference type="PANTHER" id="PTHR21043:SF0">
    <property type="entry name" value="MITOCHONDRIAL ASSEMBLY OF RIBOSOMAL LARGE SUBUNIT PROTEIN 1"/>
    <property type="match status" value="1"/>
</dbReference>
<dbReference type="Proteomes" id="UP001482620">
    <property type="component" value="Unassembled WGS sequence"/>
</dbReference>
<feature type="compositionally biased region" description="Basic and acidic residues" evidence="2">
    <location>
        <begin position="71"/>
        <end position="85"/>
    </location>
</feature>
<evidence type="ECO:0000256" key="1">
    <source>
        <dbReference type="ARBA" id="ARBA00010574"/>
    </source>
</evidence>
<dbReference type="HAMAP" id="MF_01477">
    <property type="entry name" value="Iojap_RsfS"/>
    <property type="match status" value="1"/>
</dbReference>
<accession>A0ABV0SNB4</accession>
<evidence type="ECO:0000313" key="4">
    <source>
        <dbReference type="Proteomes" id="UP001482620"/>
    </source>
</evidence>
<keyword evidence="4" id="KW-1185">Reference proteome</keyword>
<sequence length="239" mass="27986">MNFMCRSRILISSVCRKSSLLDDSAMSRCLSMFSKARCHRRPVELSSCQQHWRQGASPRCPFESKRRYTDRGESRLTERTEKLEEQTDEMEDNRSTINSQNQGFSETFNLDVLVSLLRQENAVDLCVIKVPDHIQYAEYFIVVSGVSPRHLRAMALYAIKVYKFLREDGEPHVKIEGKDADDWMCVDFGNMVVHLMLPETREVYELEKLWTLRAYDEQLRKIPAEMLPEDFIFDAELTK</sequence>
<evidence type="ECO:0000256" key="2">
    <source>
        <dbReference type="SAM" id="MobiDB-lite"/>
    </source>
</evidence>
<proteinExistence type="inferred from homology"/>